<reference evidence="2" key="1">
    <citation type="submission" date="2020-10" db="EMBL/GenBank/DDBJ databases">
        <authorList>
            <person name="Kikuchi T."/>
        </authorList>
    </citation>
    <scope>NUCLEOTIDE SEQUENCE</scope>
    <source>
        <strain evidence="2">NKZ352</strain>
    </source>
</reference>
<dbReference type="AlphaFoldDB" id="A0A8S1H0R6"/>
<feature type="compositionally biased region" description="Basic and acidic residues" evidence="1">
    <location>
        <begin position="117"/>
        <end position="162"/>
    </location>
</feature>
<evidence type="ECO:0000313" key="3">
    <source>
        <dbReference type="Proteomes" id="UP000835052"/>
    </source>
</evidence>
<evidence type="ECO:0000256" key="1">
    <source>
        <dbReference type="SAM" id="MobiDB-lite"/>
    </source>
</evidence>
<feature type="region of interest" description="Disordered" evidence="1">
    <location>
        <begin position="93"/>
        <end position="171"/>
    </location>
</feature>
<dbReference type="Proteomes" id="UP000835052">
    <property type="component" value="Unassembled WGS sequence"/>
</dbReference>
<dbReference type="EMBL" id="CAJGYM010000005">
    <property type="protein sequence ID" value="CAD6186920.1"/>
    <property type="molecule type" value="Genomic_DNA"/>
</dbReference>
<keyword evidence="3" id="KW-1185">Reference proteome</keyword>
<sequence>MGRLSQRKLGRKRCNGGMRQVVKRDVLTLLVCQDGIIDGTNNLGVAYKADNKGKKARRTFRVPIVSQKRVPIRLPHCALKPFACLPAGITRDHETKKDEGGKALRGVLGPFSRRKKTQMEIEKQKSQGEEEDVRRSETTQDWSSSDREAFAERDKVSREGPHRATSYAKSV</sequence>
<gene>
    <name evidence="2" type="ORF">CAUJ_LOCUS2839</name>
</gene>
<protein>
    <submittedName>
        <fullName evidence="2">Uncharacterized protein</fullName>
    </submittedName>
</protein>
<proteinExistence type="predicted"/>
<comment type="caution">
    <text evidence="2">The sequence shown here is derived from an EMBL/GenBank/DDBJ whole genome shotgun (WGS) entry which is preliminary data.</text>
</comment>
<name>A0A8S1H0R6_9PELO</name>
<accession>A0A8S1H0R6</accession>
<organism evidence="2 3">
    <name type="scientific">Caenorhabditis auriculariae</name>
    <dbReference type="NCBI Taxonomy" id="2777116"/>
    <lineage>
        <taxon>Eukaryota</taxon>
        <taxon>Metazoa</taxon>
        <taxon>Ecdysozoa</taxon>
        <taxon>Nematoda</taxon>
        <taxon>Chromadorea</taxon>
        <taxon>Rhabditida</taxon>
        <taxon>Rhabditina</taxon>
        <taxon>Rhabditomorpha</taxon>
        <taxon>Rhabditoidea</taxon>
        <taxon>Rhabditidae</taxon>
        <taxon>Peloderinae</taxon>
        <taxon>Caenorhabditis</taxon>
    </lineage>
</organism>
<feature type="compositionally biased region" description="Basic and acidic residues" evidence="1">
    <location>
        <begin position="93"/>
        <end position="102"/>
    </location>
</feature>
<evidence type="ECO:0000313" key="2">
    <source>
        <dbReference type="EMBL" id="CAD6186920.1"/>
    </source>
</evidence>